<gene>
    <name evidence="8" type="ORF">FYJ60_04120</name>
</gene>
<dbReference type="InterPro" id="IPR016454">
    <property type="entry name" value="Cysteine_dSase"/>
</dbReference>
<keyword evidence="8" id="KW-0032">Aminotransferase</keyword>
<dbReference type="EMBL" id="VUMV01000002">
    <property type="protein sequence ID" value="MST81498.1"/>
    <property type="molecule type" value="Genomic_DNA"/>
</dbReference>
<dbReference type="RefSeq" id="WP_154457302.1">
    <property type="nucleotide sequence ID" value="NZ_VUMV01000002.1"/>
</dbReference>
<feature type="domain" description="Aminotransferase class V" evidence="7">
    <location>
        <begin position="2"/>
        <end position="365"/>
    </location>
</feature>
<dbReference type="InterPro" id="IPR020578">
    <property type="entry name" value="Aminotrans_V_PyrdxlP_BS"/>
</dbReference>
<evidence type="ECO:0000256" key="6">
    <source>
        <dbReference type="RuleBase" id="RU004504"/>
    </source>
</evidence>
<dbReference type="GO" id="GO:0008483">
    <property type="term" value="F:transaminase activity"/>
    <property type="evidence" value="ECO:0007669"/>
    <property type="project" value="UniProtKB-KW"/>
</dbReference>
<dbReference type="InterPro" id="IPR015421">
    <property type="entry name" value="PyrdxlP-dep_Trfase_major"/>
</dbReference>
<dbReference type="PANTHER" id="PTHR43586:SF4">
    <property type="entry name" value="ISOPENICILLIN N EPIMERASE"/>
    <property type="match status" value="1"/>
</dbReference>
<protein>
    <recommendedName>
        <fullName evidence="3">cysteine desulfurase</fullName>
        <ecNumber evidence="3">2.8.1.7</ecNumber>
    </recommendedName>
</protein>
<evidence type="ECO:0000313" key="9">
    <source>
        <dbReference type="Proteomes" id="UP000466864"/>
    </source>
</evidence>
<keyword evidence="9" id="KW-1185">Reference proteome</keyword>
<accession>A0A7X2P766</accession>
<dbReference type="Pfam" id="PF00266">
    <property type="entry name" value="Aminotran_5"/>
    <property type="match status" value="1"/>
</dbReference>
<evidence type="ECO:0000313" key="8">
    <source>
        <dbReference type="EMBL" id="MST81498.1"/>
    </source>
</evidence>
<dbReference type="EC" id="2.8.1.7" evidence="3"/>
<evidence type="ECO:0000256" key="2">
    <source>
        <dbReference type="ARBA" id="ARBA00010447"/>
    </source>
</evidence>
<comment type="similarity">
    <text evidence="2">Belongs to the class-V pyridoxal-phosphate-dependent aminotransferase family. Csd subfamily.</text>
</comment>
<proteinExistence type="inferred from homology"/>
<dbReference type="PIRSF" id="PIRSF005572">
    <property type="entry name" value="NifS"/>
    <property type="match status" value="1"/>
</dbReference>
<reference evidence="8 9" key="1">
    <citation type="submission" date="2019-08" db="EMBL/GenBank/DDBJ databases">
        <title>In-depth cultivation of the pig gut microbiome towards novel bacterial diversity and tailored functional studies.</title>
        <authorList>
            <person name="Wylensek D."/>
            <person name="Hitch T.C.A."/>
            <person name="Clavel T."/>
        </authorList>
    </citation>
    <scope>NUCLEOTIDE SEQUENCE [LARGE SCALE GENOMIC DNA]</scope>
    <source>
        <strain evidence="8 9">Oil+RF-744-WCA-WT-13</strain>
    </source>
</reference>
<name>A0A7X2P766_9FIRM</name>
<comment type="catalytic activity">
    <reaction evidence="5">
        <text>(sulfur carrier)-H + L-cysteine = (sulfur carrier)-SH + L-alanine</text>
        <dbReference type="Rhea" id="RHEA:43892"/>
        <dbReference type="Rhea" id="RHEA-COMP:14737"/>
        <dbReference type="Rhea" id="RHEA-COMP:14739"/>
        <dbReference type="ChEBI" id="CHEBI:29917"/>
        <dbReference type="ChEBI" id="CHEBI:35235"/>
        <dbReference type="ChEBI" id="CHEBI:57972"/>
        <dbReference type="ChEBI" id="CHEBI:64428"/>
        <dbReference type="EC" id="2.8.1.7"/>
    </reaction>
</comment>
<evidence type="ECO:0000259" key="7">
    <source>
        <dbReference type="Pfam" id="PF00266"/>
    </source>
</evidence>
<dbReference type="InterPro" id="IPR010969">
    <property type="entry name" value="Cys_dSase-rel_unknwn_funct"/>
</dbReference>
<dbReference type="PROSITE" id="PS00595">
    <property type="entry name" value="AA_TRANSFER_CLASS_5"/>
    <property type="match status" value="1"/>
</dbReference>
<keyword evidence="8" id="KW-0808">Transferase</keyword>
<keyword evidence="4" id="KW-0663">Pyridoxal phosphate</keyword>
<comment type="caution">
    <text evidence="8">The sequence shown here is derived from an EMBL/GenBank/DDBJ whole genome shotgun (WGS) entry which is preliminary data.</text>
</comment>
<evidence type="ECO:0000256" key="4">
    <source>
        <dbReference type="ARBA" id="ARBA00022898"/>
    </source>
</evidence>
<dbReference type="Gene3D" id="3.40.640.10">
    <property type="entry name" value="Type I PLP-dependent aspartate aminotransferase-like (Major domain)"/>
    <property type="match status" value="1"/>
</dbReference>
<dbReference type="InterPro" id="IPR015422">
    <property type="entry name" value="PyrdxlP-dep_Trfase_small"/>
</dbReference>
<dbReference type="SUPFAM" id="SSF53383">
    <property type="entry name" value="PLP-dependent transferases"/>
    <property type="match status" value="1"/>
</dbReference>
<evidence type="ECO:0000256" key="1">
    <source>
        <dbReference type="ARBA" id="ARBA00001933"/>
    </source>
</evidence>
<organism evidence="8 9">
    <name type="scientific">Bilifractor porci</name>
    <dbReference type="NCBI Taxonomy" id="2606636"/>
    <lineage>
        <taxon>Bacteria</taxon>
        <taxon>Bacillati</taxon>
        <taxon>Bacillota</taxon>
        <taxon>Clostridia</taxon>
        <taxon>Lachnospirales</taxon>
        <taxon>Lachnospiraceae</taxon>
        <taxon>Bilifractor</taxon>
    </lineage>
</organism>
<dbReference type="Proteomes" id="UP000466864">
    <property type="component" value="Unassembled WGS sequence"/>
</dbReference>
<evidence type="ECO:0000256" key="3">
    <source>
        <dbReference type="ARBA" id="ARBA00012239"/>
    </source>
</evidence>
<dbReference type="GO" id="GO:0031071">
    <property type="term" value="F:cysteine desulfurase activity"/>
    <property type="evidence" value="ECO:0007669"/>
    <property type="project" value="UniProtKB-EC"/>
</dbReference>
<dbReference type="AlphaFoldDB" id="A0A7X2P766"/>
<comment type="cofactor">
    <cofactor evidence="1 6">
        <name>pyridoxal 5'-phosphate</name>
        <dbReference type="ChEBI" id="CHEBI:597326"/>
    </cofactor>
</comment>
<dbReference type="NCBIfam" id="TIGR01977">
    <property type="entry name" value="am_tr_V_EF2568"/>
    <property type="match status" value="1"/>
</dbReference>
<dbReference type="InterPro" id="IPR015424">
    <property type="entry name" value="PyrdxlP-dep_Trfase"/>
</dbReference>
<dbReference type="Gene3D" id="3.90.1150.10">
    <property type="entry name" value="Aspartate Aminotransferase, domain 1"/>
    <property type="match status" value="1"/>
</dbReference>
<dbReference type="InterPro" id="IPR000192">
    <property type="entry name" value="Aminotrans_V_dom"/>
</dbReference>
<dbReference type="PANTHER" id="PTHR43586">
    <property type="entry name" value="CYSTEINE DESULFURASE"/>
    <property type="match status" value="1"/>
</dbReference>
<evidence type="ECO:0000256" key="5">
    <source>
        <dbReference type="ARBA" id="ARBA00050776"/>
    </source>
</evidence>
<sequence>MIYFNCAATSFQRPPCVADAVLRAMNGFGNASRGTADAELDAARSVFRTRKELAELFGFDAPERVVFTANVTEALNMALFGLLNPGDRVVATDWDHNSVLRPLYQLELKGVQLDFIHADRSGNLILEEAQEKITDGTKLVVCTHASNLTGNLLHLKKMAELAHRHGALLLADAAQTAGTIPISMRDAEVDVLCFTGHKGLMGPQGTGGLCVGRNVEIRPLVMGGTGIQSYLERQPDEYPTHLEAGTLNGHGIAGLGAAVRFILDTGVETIHRREMELTRGFLDRIRNIPGLRTYGNFRGDRAAIVALNVGDIPSSDAADFLLEEYGIATRAGAHCAPRMHRALGTDKTGAVRFSFGYFNTEEELDIAAEALGKLAEKWSS</sequence>